<reference evidence="2 3" key="1">
    <citation type="journal article" date="2021" name="Sci. Rep.">
        <title>Chromosome anchoring in Senegalese sole (Solea senegalensis) reveals sex-associated markers and genome rearrangements in flatfish.</title>
        <authorList>
            <person name="Guerrero-Cozar I."/>
            <person name="Gomez-Garrido J."/>
            <person name="Berbel C."/>
            <person name="Martinez-Blanch J.F."/>
            <person name="Alioto T."/>
            <person name="Claros M.G."/>
            <person name="Gagnaire P.A."/>
            <person name="Manchado M."/>
        </authorList>
    </citation>
    <scope>NUCLEOTIDE SEQUENCE [LARGE SCALE GENOMIC DNA]</scope>
    <source>
        <strain evidence="2">Sse05_10M</strain>
    </source>
</reference>
<organism evidence="2 3">
    <name type="scientific">Solea senegalensis</name>
    <name type="common">Senegalese sole</name>
    <dbReference type="NCBI Taxonomy" id="28829"/>
    <lineage>
        <taxon>Eukaryota</taxon>
        <taxon>Metazoa</taxon>
        <taxon>Chordata</taxon>
        <taxon>Craniata</taxon>
        <taxon>Vertebrata</taxon>
        <taxon>Euteleostomi</taxon>
        <taxon>Actinopterygii</taxon>
        <taxon>Neopterygii</taxon>
        <taxon>Teleostei</taxon>
        <taxon>Neoteleostei</taxon>
        <taxon>Acanthomorphata</taxon>
        <taxon>Carangaria</taxon>
        <taxon>Pleuronectiformes</taxon>
        <taxon>Pleuronectoidei</taxon>
        <taxon>Soleidae</taxon>
        <taxon>Solea</taxon>
    </lineage>
</organism>
<gene>
    <name evidence="2" type="ORF">JOB18_043696</name>
</gene>
<dbReference type="GO" id="GO:1905515">
    <property type="term" value="P:non-motile cilium assembly"/>
    <property type="evidence" value="ECO:0007669"/>
    <property type="project" value="TreeGrafter"/>
</dbReference>
<dbReference type="GO" id="GO:0097730">
    <property type="term" value="C:non-motile cilium"/>
    <property type="evidence" value="ECO:0007669"/>
    <property type="project" value="TreeGrafter"/>
</dbReference>
<dbReference type="GO" id="GO:0036064">
    <property type="term" value="C:ciliary basal body"/>
    <property type="evidence" value="ECO:0007669"/>
    <property type="project" value="TreeGrafter"/>
</dbReference>
<dbReference type="SMART" id="SM00028">
    <property type="entry name" value="TPR"/>
    <property type="match status" value="10"/>
</dbReference>
<dbReference type="GO" id="GO:0005814">
    <property type="term" value="C:centriole"/>
    <property type="evidence" value="ECO:0007669"/>
    <property type="project" value="TreeGrafter"/>
</dbReference>
<dbReference type="Pfam" id="PF13432">
    <property type="entry name" value="TPR_16"/>
    <property type="match status" value="1"/>
</dbReference>
<dbReference type="Proteomes" id="UP000693946">
    <property type="component" value="Linkage Group LG14"/>
</dbReference>
<accession>A0AAV6SDB9</accession>
<feature type="repeat" description="TPR" evidence="1">
    <location>
        <begin position="535"/>
        <end position="568"/>
    </location>
</feature>
<dbReference type="PROSITE" id="PS50005">
    <property type="entry name" value="TPR"/>
    <property type="match status" value="5"/>
</dbReference>
<dbReference type="GO" id="GO:0019894">
    <property type="term" value="F:kinesin binding"/>
    <property type="evidence" value="ECO:0007669"/>
    <property type="project" value="TreeGrafter"/>
</dbReference>
<evidence type="ECO:0000256" key="1">
    <source>
        <dbReference type="PROSITE-ProRule" id="PRU00339"/>
    </source>
</evidence>
<protein>
    <submittedName>
        <fullName evidence="2">Intraflagellar transport protein 88-like isoform X1</fullName>
    </submittedName>
</protein>
<dbReference type="FunFam" id="1.25.40.10:FF:000468">
    <property type="entry name" value="Intraflagellar transport 88 homolog"/>
    <property type="match status" value="1"/>
</dbReference>
<comment type="caution">
    <text evidence="2">The sequence shown here is derived from an EMBL/GenBank/DDBJ whole genome shotgun (WGS) entry which is preliminary data.</text>
</comment>
<sequence length="712" mass="81148">MSSNKITFEFPGPGIEARPLASSLGSWNHTTSPMGRPMTEVVQARAVTLGYRSSLTYGSSVDLLGQSRSRFPSIESNSEDMTEEIIILEKKVKDLIEESCMAKSTGDLQLALEKAKESGRNERVLANLREESGSWNINVVLTCSVLLNLANQYENNEMYTEALNTYQLIVKDKRFINGGILRVNMANIYFKKKNYTKAIKFYQMALDTISNDHKIMRMKIMQNIAMVFVHIGQYSGAITSLEHIMTESPNIRTGFNLVLCFYAIGDSERMKKAFQNLISVPLGIINKDKFIPSDDDNSANTAIEGTKKDKLHHMERNVNALALKYIITAAKLIAPVIETSLATGLDWCMDLVKSSQYSEAANDLEITKIINSLRKKDFNLHVVVETLKTLVRKDSSVKIAAATNLSSLYFLKTDYEQAKQYSDSAMNADSTNPTVLVNKGNTEFVKQEYKKATEFYKEALRSDSSSTEALYNLGLSNKKLNCLEESLDCFLKLHAILRNNAQVMYQLAHLYELLENPKEAIKWLMQVISLTPTDPKVLAKLGELYDHEGDMPQALQYYYESFRCFPSNIDVIKWLGTYYYKNQFFEKAIQHFQRASLIEPTHVQWQLLVASCYRKSGNYQKALDKYRDIHHRFPQNVQCLHFLVRLCADMKLKEGREYTTTLKKVVKMKETRELLKGSTENSLMGRPKMGAKKRAEDVTFTDLELRDDLLPE</sequence>
<dbReference type="PANTHER" id="PTHR44117:SF1">
    <property type="entry name" value="INTRAFLAGELLAR TRANSPORT PROTEIN 88 HOMOLOG"/>
    <property type="match status" value="1"/>
</dbReference>
<dbReference type="GO" id="GO:0001822">
    <property type="term" value="P:kidney development"/>
    <property type="evidence" value="ECO:0007669"/>
    <property type="project" value="TreeGrafter"/>
</dbReference>
<dbReference type="GO" id="GO:0042073">
    <property type="term" value="P:intraciliary transport"/>
    <property type="evidence" value="ECO:0007669"/>
    <property type="project" value="TreeGrafter"/>
</dbReference>
<dbReference type="AlphaFoldDB" id="A0AAV6SDB9"/>
<evidence type="ECO:0000313" key="2">
    <source>
        <dbReference type="EMBL" id="KAG7514815.1"/>
    </source>
</evidence>
<proteinExistence type="predicted"/>
<keyword evidence="3" id="KW-1185">Reference proteome</keyword>
<dbReference type="GO" id="GO:0097546">
    <property type="term" value="C:ciliary base"/>
    <property type="evidence" value="ECO:0007669"/>
    <property type="project" value="TreeGrafter"/>
</dbReference>
<dbReference type="PANTHER" id="PTHR44117">
    <property type="entry name" value="INTRAFLAGELLAR TRANSPORT PROTEIN 88 HOMOLOG"/>
    <property type="match status" value="1"/>
</dbReference>
<keyword evidence="1" id="KW-0802">TPR repeat</keyword>
<feature type="repeat" description="TPR" evidence="1">
    <location>
        <begin position="433"/>
        <end position="466"/>
    </location>
</feature>
<dbReference type="GO" id="GO:0060122">
    <property type="term" value="P:inner ear receptor cell stereocilium organization"/>
    <property type="evidence" value="ECO:0007669"/>
    <property type="project" value="TreeGrafter"/>
</dbReference>
<dbReference type="EMBL" id="JAGKHQ010000006">
    <property type="protein sequence ID" value="KAG7514815.1"/>
    <property type="molecule type" value="Genomic_DNA"/>
</dbReference>
<feature type="repeat" description="TPR" evidence="1">
    <location>
        <begin position="501"/>
        <end position="534"/>
    </location>
</feature>
<name>A0AAV6SDB9_SOLSE</name>
<dbReference type="Pfam" id="PF13181">
    <property type="entry name" value="TPR_8"/>
    <property type="match status" value="1"/>
</dbReference>
<feature type="repeat" description="TPR" evidence="1">
    <location>
        <begin position="569"/>
        <end position="602"/>
    </location>
</feature>
<feature type="repeat" description="TPR" evidence="1">
    <location>
        <begin position="179"/>
        <end position="212"/>
    </location>
</feature>
<dbReference type="InterPro" id="IPR019734">
    <property type="entry name" value="TPR_rpt"/>
</dbReference>
<dbReference type="Pfam" id="PF13424">
    <property type="entry name" value="TPR_12"/>
    <property type="match status" value="1"/>
</dbReference>
<evidence type="ECO:0000313" key="3">
    <source>
        <dbReference type="Proteomes" id="UP000693946"/>
    </source>
</evidence>